<dbReference type="Proteomes" id="UP000199642">
    <property type="component" value="Unassembled WGS sequence"/>
</dbReference>
<dbReference type="Pfam" id="PF10543">
    <property type="entry name" value="ORF6N"/>
    <property type="match status" value="1"/>
</dbReference>
<dbReference type="STRING" id="435880.SAMN04487988_109102"/>
<gene>
    <name evidence="2" type="ORF">SAMN04487988_109102</name>
</gene>
<dbReference type="AlphaFoldDB" id="A0A1I2VCX2"/>
<evidence type="ECO:0000313" key="3">
    <source>
        <dbReference type="Proteomes" id="UP000199642"/>
    </source>
</evidence>
<reference evidence="3" key="1">
    <citation type="submission" date="2016-10" db="EMBL/GenBank/DDBJ databases">
        <authorList>
            <person name="Varghese N."/>
            <person name="Submissions S."/>
        </authorList>
    </citation>
    <scope>NUCLEOTIDE SEQUENCE [LARGE SCALE GENOMIC DNA]</scope>
    <source>
        <strain evidence="3">DSM 19315</strain>
    </source>
</reference>
<dbReference type="RefSeq" id="WP_092792346.1">
    <property type="nucleotide sequence ID" value="NZ_FOPC01000009.1"/>
</dbReference>
<dbReference type="InterPro" id="IPR018873">
    <property type="entry name" value="KilA-N_DNA-bd_domain"/>
</dbReference>
<name>A0A1I2VCX2_9BACT</name>
<keyword evidence="3" id="KW-1185">Reference proteome</keyword>
<accession>A0A1I2VCX2</accession>
<feature type="domain" description="KilA-N DNA-binding" evidence="1">
    <location>
        <begin position="11"/>
        <end position="96"/>
    </location>
</feature>
<dbReference type="OrthoDB" id="9816206at2"/>
<organism evidence="2 3">
    <name type="scientific">Algoriphagus hitonicola</name>
    <dbReference type="NCBI Taxonomy" id="435880"/>
    <lineage>
        <taxon>Bacteria</taxon>
        <taxon>Pseudomonadati</taxon>
        <taxon>Bacteroidota</taxon>
        <taxon>Cytophagia</taxon>
        <taxon>Cytophagales</taxon>
        <taxon>Cyclobacteriaceae</taxon>
        <taxon>Algoriphagus</taxon>
    </lineage>
</organism>
<evidence type="ECO:0000259" key="1">
    <source>
        <dbReference type="Pfam" id="PF10543"/>
    </source>
</evidence>
<proteinExistence type="predicted"/>
<evidence type="ECO:0000313" key="2">
    <source>
        <dbReference type="EMBL" id="SFG86299.1"/>
    </source>
</evidence>
<protein>
    <submittedName>
        <fullName evidence="2">ORF6N domain-containing protein</fullName>
    </submittedName>
</protein>
<sequence>MTSLERKEIENRIHTVRGLQVMLDSDLAELYGTETKFINRAVKRNQQRFPPAFTFQLSIKEWENLRFQIGTSNSHGGRRTVPFVFTEQGIAMLSAVLQTETAIQVSIKIIQAFVEMRKFLVQNASLFQRLDQLEIRQLENDKKFDRLFKALEKGQLKAEKGIFFEGQVFDAYVFVSELIKKAKREIILIDNYVNESVLTLFSKRNHNVKATIFTKNSTQGFLLDLEKYNSQYPKIEVSNFSKSHDRFLILDKSELYHFGASLKDLGKKWFAFSRMDDFVEVLLNEVNSNL</sequence>
<dbReference type="EMBL" id="FOPC01000009">
    <property type="protein sequence ID" value="SFG86299.1"/>
    <property type="molecule type" value="Genomic_DNA"/>
</dbReference>